<dbReference type="AlphaFoldDB" id="A0A833SL76"/>
<sequence>MEISIAEKGETSRANDQKPISEFTQKKLDIIDEQVTKYLEEAKKLKEKAHRRNASYIYRVLSRLKDIHQWKLVIRVQHDQLEEEIRKCYSEEFDVDGIAFLEMMVVDACFIKEIIEMFAFTLKGVHSSESDLEALAWMVLYFYRDFLLLVNQIHFLVLEEIYALTLENSVEVKSRSRLVRAALGFFKNGMKKSGFTIIFGFIHGNLDQMDTVVLHLLDLVRSSLIPASNIQQRQAGFLVYAPFM</sequence>
<evidence type="ECO:0000313" key="2">
    <source>
        <dbReference type="Proteomes" id="UP000619265"/>
    </source>
</evidence>
<dbReference type="EMBL" id="LIHL02000016">
    <property type="protein sequence ID" value="KAF5443896.1"/>
    <property type="molecule type" value="Genomic_DNA"/>
</dbReference>
<evidence type="ECO:0000313" key="1">
    <source>
        <dbReference type="EMBL" id="KAF5443896.1"/>
    </source>
</evidence>
<comment type="caution">
    <text evidence="1">The sequence shown here is derived from an EMBL/GenBank/DDBJ whole genome shotgun (WGS) entry which is preliminary data.</text>
</comment>
<reference evidence="1" key="2">
    <citation type="submission" date="2020-03" db="EMBL/GenBank/DDBJ databases">
        <title>Walnut 2.0.</title>
        <authorList>
            <person name="Marrano A."/>
            <person name="Britton M."/>
            <person name="Zimin A.V."/>
            <person name="Zaini P.A."/>
            <person name="Workman R."/>
            <person name="Puiu D."/>
            <person name="Bianco L."/>
            <person name="Allen B.J."/>
            <person name="Troggio M."/>
            <person name="Leslie C.A."/>
            <person name="Timp W."/>
            <person name="Dendekar A."/>
            <person name="Salzberg S.L."/>
            <person name="Neale D.B."/>
        </authorList>
    </citation>
    <scope>NUCLEOTIDE SEQUENCE</scope>
    <source>
        <tissue evidence="1">Leaves</tissue>
    </source>
</reference>
<dbReference type="PANTHER" id="PTHR31170">
    <property type="entry name" value="BNAC04G53230D PROTEIN"/>
    <property type="match status" value="1"/>
</dbReference>
<accession>A0A833SL76</accession>
<dbReference type="Proteomes" id="UP000619265">
    <property type="component" value="Unassembled WGS sequence"/>
</dbReference>
<name>A0A833SL76_JUGRE</name>
<protein>
    <submittedName>
        <fullName evidence="1">Uncharacterized protein</fullName>
    </submittedName>
</protein>
<dbReference type="InterPro" id="IPR004158">
    <property type="entry name" value="DUF247_pln"/>
</dbReference>
<dbReference type="Pfam" id="PF03140">
    <property type="entry name" value="DUF247"/>
    <property type="match status" value="1"/>
</dbReference>
<gene>
    <name evidence="1" type="ORF">F2P56_036418</name>
</gene>
<dbReference type="Gramene" id="Jr16_17460_p1">
    <property type="protein sequence ID" value="cds.Jr16_17460_p1"/>
    <property type="gene ID" value="Jr16_17460"/>
</dbReference>
<proteinExistence type="predicted"/>
<organism evidence="1 2">
    <name type="scientific">Juglans regia</name>
    <name type="common">English walnut</name>
    <dbReference type="NCBI Taxonomy" id="51240"/>
    <lineage>
        <taxon>Eukaryota</taxon>
        <taxon>Viridiplantae</taxon>
        <taxon>Streptophyta</taxon>
        <taxon>Embryophyta</taxon>
        <taxon>Tracheophyta</taxon>
        <taxon>Spermatophyta</taxon>
        <taxon>Magnoliopsida</taxon>
        <taxon>eudicotyledons</taxon>
        <taxon>Gunneridae</taxon>
        <taxon>Pentapetalae</taxon>
        <taxon>rosids</taxon>
        <taxon>fabids</taxon>
        <taxon>Fagales</taxon>
        <taxon>Juglandaceae</taxon>
        <taxon>Juglans</taxon>
    </lineage>
</organism>
<reference evidence="1" key="1">
    <citation type="submission" date="2015-10" db="EMBL/GenBank/DDBJ databases">
        <authorList>
            <person name="Martinez-Garcia P.J."/>
            <person name="Crepeau M.W."/>
            <person name="Puiu D."/>
            <person name="Gonzalez-Ibeas D."/>
            <person name="Whalen J."/>
            <person name="Stevens K."/>
            <person name="Paul R."/>
            <person name="Butterfield T."/>
            <person name="Britton M."/>
            <person name="Reagan R."/>
            <person name="Chakraborty S."/>
            <person name="Walawage S.L."/>
            <person name="Vasquez-Gross H.A."/>
            <person name="Cardeno C."/>
            <person name="Famula R."/>
            <person name="Pratt K."/>
            <person name="Kuruganti S."/>
            <person name="Aradhya M.K."/>
            <person name="Leslie C.A."/>
            <person name="Dandekar A.M."/>
            <person name="Salzberg S.L."/>
            <person name="Wegrzyn J.L."/>
            <person name="Langley C.H."/>
            <person name="Neale D.B."/>
        </authorList>
    </citation>
    <scope>NUCLEOTIDE SEQUENCE</scope>
    <source>
        <tissue evidence="1">Leaves</tissue>
    </source>
</reference>